<accession>A0A9Q0KJP3</accession>
<dbReference type="PANTHER" id="PTHR47481:SF36">
    <property type="entry name" value="CCHC-TYPE DOMAIN-CONTAINING PROTEIN"/>
    <property type="match status" value="1"/>
</dbReference>
<dbReference type="PANTHER" id="PTHR47481">
    <property type="match status" value="1"/>
</dbReference>
<dbReference type="Gene3D" id="4.10.60.10">
    <property type="entry name" value="Zinc finger, CCHC-type"/>
    <property type="match status" value="1"/>
</dbReference>
<comment type="caution">
    <text evidence="3">The sequence shown here is derived from an EMBL/GenBank/DDBJ whole genome shotgun (WGS) entry which is preliminary data.</text>
</comment>
<dbReference type="Pfam" id="PF14223">
    <property type="entry name" value="Retrotran_gag_2"/>
    <property type="match status" value="1"/>
</dbReference>
<feature type="domain" description="CCHC-type" evidence="2">
    <location>
        <begin position="239"/>
        <end position="254"/>
    </location>
</feature>
<reference evidence="3" key="1">
    <citation type="journal article" date="2023" name="Plant J.">
        <title>The genome of the king protea, Protea cynaroides.</title>
        <authorList>
            <person name="Chang J."/>
            <person name="Duong T.A."/>
            <person name="Schoeman C."/>
            <person name="Ma X."/>
            <person name="Roodt D."/>
            <person name="Barker N."/>
            <person name="Li Z."/>
            <person name="Van de Peer Y."/>
            <person name="Mizrachi E."/>
        </authorList>
    </citation>
    <scope>NUCLEOTIDE SEQUENCE</scope>
    <source>
        <tissue evidence="3">Young leaves</tissue>
    </source>
</reference>
<organism evidence="3 4">
    <name type="scientific">Protea cynaroides</name>
    <dbReference type="NCBI Taxonomy" id="273540"/>
    <lineage>
        <taxon>Eukaryota</taxon>
        <taxon>Viridiplantae</taxon>
        <taxon>Streptophyta</taxon>
        <taxon>Embryophyta</taxon>
        <taxon>Tracheophyta</taxon>
        <taxon>Spermatophyta</taxon>
        <taxon>Magnoliopsida</taxon>
        <taxon>Proteales</taxon>
        <taxon>Proteaceae</taxon>
        <taxon>Protea</taxon>
    </lineage>
</organism>
<gene>
    <name evidence="3" type="ORF">NE237_004876</name>
</gene>
<evidence type="ECO:0000256" key="1">
    <source>
        <dbReference type="PROSITE-ProRule" id="PRU00047"/>
    </source>
</evidence>
<dbReference type="Pfam" id="PF00098">
    <property type="entry name" value="zf-CCHC"/>
    <property type="match status" value="1"/>
</dbReference>
<evidence type="ECO:0000313" key="4">
    <source>
        <dbReference type="Proteomes" id="UP001141806"/>
    </source>
</evidence>
<dbReference type="InterPro" id="IPR001878">
    <property type="entry name" value="Znf_CCHC"/>
</dbReference>
<dbReference type="InterPro" id="IPR025724">
    <property type="entry name" value="GAG-pre-integrase_dom"/>
</dbReference>
<dbReference type="InterPro" id="IPR054722">
    <property type="entry name" value="PolX-like_BBD"/>
</dbReference>
<dbReference type="GO" id="GO:0003676">
    <property type="term" value="F:nucleic acid binding"/>
    <property type="evidence" value="ECO:0007669"/>
    <property type="project" value="InterPro"/>
</dbReference>
<dbReference type="AlphaFoldDB" id="A0A9Q0KJP3"/>
<keyword evidence="1" id="KW-0863">Zinc-finger</keyword>
<name>A0A9Q0KJP3_9MAGN</name>
<dbReference type="Pfam" id="PF13976">
    <property type="entry name" value="gag_pre-integrs"/>
    <property type="match status" value="1"/>
</dbReference>
<protein>
    <recommendedName>
        <fullName evidence="2">CCHC-type domain-containing protein</fullName>
    </recommendedName>
</protein>
<sequence>MEVANSVGAIEKLTHTNYIDWKYCLESYLKGQDLWEVVNGADTNQPNDSSENSEAIRKWKIKAGKTLFVLKATTQKELLDYIRDAKSPKEAWDAFATLFSKKNTARLQMLENEIGSINQGNLTISNYFMKVKMICQEISQLDEESKISEARQRRIIIRGLKQEYSSFIIATQGWPTQPTLLELECLLANQESLAKQMAGLSVKENEEALFSQGSSQIGEATKGRESEKQYVNFKAKVTCYNCGKLGHFARECRSPKKVEEGNSVVSNTLISNDDSEDEWGAFISTIEDHPIGCRTEDQEWEEFILPEHKVNAALISVDEEATIGLAEARQKKTTYSKEWIIDSGCSNHMTGDERKFVSKDDYKGKRIVVTANNAKLPIAHVGSVTCTPTSSNKGLVLQDVFHVPDMKKNLISVSQLTKSGGYVVFGPDDVKVYETVHITGNPYMRGRRCDSVYVMTAQEAYVDRTGQHETTDLWHARLAHVGFTKLKVMMQRKLVRGLSELVVRSDTETMEALMKMKDLEGRSVCLNQIQVSYQVHQKLGELYHFLGLELEQNDQGIFLGQQKYAKDLLIRFGMSESNISITPMEVNAKLSIDEEEDVKDPTRFRDLLRVLDKGLALRGSVEVHRQPHPIDQEIRCGEEG</sequence>
<evidence type="ECO:0000259" key="2">
    <source>
        <dbReference type="PROSITE" id="PS50158"/>
    </source>
</evidence>
<dbReference type="SUPFAM" id="SSF57756">
    <property type="entry name" value="Retrovirus zinc finger-like domains"/>
    <property type="match status" value="1"/>
</dbReference>
<keyword evidence="1" id="KW-0862">Zinc</keyword>
<keyword evidence="1" id="KW-0479">Metal-binding</keyword>
<dbReference type="EMBL" id="JAMYWD010000005">
    <property type="protein sequence ID" value="KAJ4971777.1"/>
    <property type="molecule type" value="Genomic_DNA"/>
</dbReference>
<dbReference type="Pfam" id="PF22936">
    <property type="entry name" value="Pol_BBD"/>
    <property type="match status" value="1"/>
</dbReference>
<dbReference type="InterPro" id="IPR036875">
    <property type="entry name" value="Znf_CCHC_sf"/>
</dbReference>
<dbReference type="GO" id="GO:0008270">
    <property type="term" value="F:zinc ion binding"/>
    <property type="evidence" value="ECO:0007669"/>
    <property type="project" value="UniProtKB-KW"/>
</dbReference>
<proteinExistence type="predicted"/>
<evidence type="ECO:0000313" key="3">
    <source>
        <dbReference type="EMBL" id="KAJ4971777.1"/>
    </source>
</evidence>
<dbReference type="OrthoDB" id="1305494at2759"/>
<keyword evidence="4" id="KW-1185">Reference proteome</keyword>
<dbReference type="SMART" id="SM00343">
    <property type="entry name" value="ZnF_C2HC"/>
    <property type="match status" value="1"/>
</dbReference>
<dbReference type="Proteomes" id="UP001141806">
    <property type="component" value="Unassembled WGS sequence"/>
</dbReference>
<dbReference type="PROSITE" id="PS50158">
    <property type="entry name" value="ZF_CCHC"/>
    <property type="match status" value="1"/>
</dbReference>